<proteinExistence type="predicted"/>
<gene>
    <name evidence="7" type="ORF">SanaruYs_27210</name>
</gene>
<dbReference type="PRINTS" id="PR01021">
    <property type="entry name" value="OMPADOMAIN"/>
</dbReference>
<sequence length="521" mass="57862">MRILIKSVLIVLLSGPGYLVQAQYFQFSQYNFTKQRINPALVANSDYASVSLDFRHQPTAGGFNLTSNFLDVSYPLIASNGKRWSGFGLSFMDDRAGQQALFQAQEAALAYAINITPAKGQTLSLGTKVLYQSKRLNMDELFTGAQFIPDRGFDESIFNGEDNTALRTNYVSFNLGLHWQQVDRRGSTMSYFGISFFDFNKPNDSFLEETNTLNSTVVGSVGANIYKRGKLSVMPEVLFTINSNTALFNIGTVTRYDLTTKWRGFNDHLNFITKVVPGRSIITGIQFQRETFALGLSYDFPAGKGNVANTGAVEIGLELKRLVIPKARRKSANKKTSEKASAPKATTSKQIMPAAITKDSTEQSTIKAAVEESGDSKVETMSTRLKHKQDSLATLARAGSLKHEPYVVEKTTLHFNFEFNSADLDDESSQYLGDLAEALKDNPQLRIKLVGHTDNVGSDKFNLKLSIYRAEVIKSFIVEQGIAADRILADGKGMREPLNANKNEAERALNRRVELTIMYEE</sequence>
<dbReference type="InterPro" id="IPR050330">
    <property type="entry name" value="Bact_OuterMem_StrucFunc"/>
</dbReference>
<organism evidence="7 8">
    <name type="scientific">Chryseotalea sanaruensis</name>
    <dbReference type="NCBI Taxonomy" id="2482724"/>
    <lineage>
        <taxon>Bacteria</taxon>
        <taxon>Pseudomonadati</taxon>
        <taxon>Bacteroidota</taxon>
        <taxon>Cytophagia</taxon>
        <taxon>Cytophagales</taxon>
        <taxon>Chryseotaleaceae</taxon>
        <taxon>Chryseotalea</taxon>
    </lineage>
</organism>
<dbReference type="Pfam" id="PF00691">
    <property type="entry name" value="OmpA"/>
    <property type="match status" value="1"/>
</dbReference>
<dbReference type="OrthoDB" id="977390at2"/>
<dbReference type="RefSeq" id="WP_127123143.1">
    <property type="nucleotide sequence ID" value="NZ_BHXQ01000005.1"/>
</dbReference>
<dbReference type="InterPro" id="IPR019861">
    <property type="entry name" value="PorP/SprF_Bacteroidetes"/>
</dbReference>
<dbReference type="EMBL" id="BHXQ01000005">
    <property type="protein sequence ID" value="GCC52484.1"/>
    <property type="molecule type" value="Genomic_DNA"/>
</dbReference>
<comment type="subcellular location">
    <subcellularLocation>
        <location evidence="1">Cell outer membrane</location>
    </subcellularLocation>
</comment>
<dbReference type="AlphaFoldDB" id="A0A401UC80"/>
<dbReference type="PANTHER" id="PTHR30329">
    <property type="entry name" value="STATOR ELEMENT OF FLAGELLAR MOTOR COMPLEX"/>
    <property type="match status" value="1"/>
</dbReference>
<dbReference type="Proteomes" id="UP000288227">
    <property type="component" value="Unassembled WGS sequence"/>
</dbReference>
<dbReference type="GO" id="GO:0009279">
    <property type="term" value="C:cell outer membrane"/>
    <property type="evidence" value="ECO:0007669"/>
    <property type="project" value="UniProtKB-SubCell"/>
</dbReference>
<evidence type="ECO:0000256" key="5">
    <source>
        <dbReference type="SAM" id="MobiDB-lite"/>
    </source>
</evidence>
<keyword evidence="8" id="KW-1185">Reference proteome</keyword>
<dbReference type="PROSITE" id="PS51123">
    <property type="entry name" value="OMPA_2"/>
    <property type="match status" value="1"/>
</dbReference>
<evidence type="ECO:0000259" key="6">
    <source>
        <dbReference type="PROSITE" id="PS51123"/>
    </source>
</evidence>
<dbReference type="InterPro" id="IPR036737">
    <property type="entry name" value="OmpA-like_sf"/>
</dbReference>
<dbReference type="InterPro" id="IPR006664">
    <property type="entry name" value="OMP_bac"/>
</dbReference>
<reference evidence="7 8" key="1">
    <citation type="submission" date="2018-11" db="EMBL/GenBank/DDBJ databases">
        <title>Chryseotalea sanarue gen. nov., sp., nov., a member of the family Cytophagaceae, isolated from a brackish lake in Hamamatsu Japan.</title>
        <authorList>
            <person name="Maejima Y."/>
            <person name="Iino T."/>
            <person name="Muraguchi Y."/>
            <person name="Fukuda K."/>
            <person name="Ohkuma M."/>
            <person name="Moriuchi R."/>
            <person name="Dohra H."/>
            <person name="Kimbara K."/>
            <person name="Shintani M."/>
        </authorList>
    </citation>
    <scope>NUCLEOTIDE SEQUENCE [LARGE SCALE GENOMIC DNA]</scope>
    <source>
        <strain evidence="7 8">Ys</strain>
    </source>
</reference>
<name>A0A401UC80_9BACT</name>
<evidence type="ECO:0000256" key="3">
    <source>
        <dbReference type="ARBA" id="ARBA00023237"/>
    </source>
</evidence>
<protein>
    <recommendedName>
        <fullName evidence="6">OmpA-like domain-containing protein</fullName>
    </recommendedName>
</protein>
<feature type="domain" description="OmpA-like" evidence="6">
    <location>
        <begin position="404"/>
        <end position="521"/>
    </location>
</feature>
<keyword evidence="3" id="KW-0998">Cell outer membrane</keyword>
<dbReference type="NCBIfam" id="TIGR03519">
    <property type="entry name" value="T9SS_PorP_fam"/>
    <property type="match status" value="1"/>
</dbReference>
<feature type="region of interest" description="Disordered" evidence="5">
    <location>
        <begin position="328"/>
        <end position="348"/>
    </location>
</feature>
<dbReference type="InterPro" id="IPR006665">
    <property type="entry name" value="OmpA-like"/>
</dbReference>
<accession>A0A401UC80</accession>
<evidence type="ECO:0000256" key="4">
    <source>
        <dbReference type="PROSITE-ProRule" id="PRU00473"/>
    </source>
</evidence>
<evidence type="ECO:0000313" key="8">
    <source>
        <dbReference type="Proteomes" id="UP000288227"/>
    </source>
</evidence>
<keyword evidence="2 4" id="KW-0472">Membrane</keyword>
<dbReference type="PANTHER" id="PTHR30329:SF21">
    <property type="entry name" value="LIPOPROTEIN YIAD-RELATED"/>
    <property type="match status" value="1"/>
</dbReference>
<dbReference type="Pfam" id="PF11751">
    <property type="entry name" value="PorP_SprF"/>
    <property type="match status" value="1"/>
</dbReference>
<evidence type="ECO:0000313" key="7">
    <source>
        <dbReference type="EMBL" id="GCC52484.1"/>
    </source>
</evidence>
<dbReference type="Gene3D" id="3.30.1330.60">
    <property type="entry name" value="OmpA-like domain"/>
    <property type="match status" value="1"/>
</dbReference>
<comment type="caution">
    <text evidence="7">The sequence shown here is derived from an EMBL/GenBank/DDBJ whole genome shotgun (WGS) entry which is preliminary data.</text>
</comment>
<evidence type="ECO:0000256" key="2">
    <source>
        <dbReference type="ARBA" id="ARBA00023136"/>
    </source>
</evidence>
<evidence type="ECO:0000256" key="1">
    <source>
        <dbReference type="ARBA" id="ARBA00004442"/>
    </source>
</evidence>
<dbReference type="CDD" id="cd07185">
    <property type="entry name" value="OmpA_C-like"/>
    <property type="match status" value="1"/>
</dbReference>
<dbReference type="SUPFAM" id="SSF103088">
    <property type="entry name" value="OmpA-like"/>
    <property type="match status" value="1"/>
</dbReference>